<dbReference type="STRING" id="710421.Mycch_0399"/>
<dbReference type="PATRIC" id="fig|710421.3.peg.393"/>
<dbReference type="KEGG" id="mcb:Mycch_0399"/>
<organism evidence="1 2">
    <name type="scientific">Mycolicibacterium chubuense (strain NBB4)</name>
    <name type="common">Mycobacterium chubuense</name>
    <dbReference type="NCBI Taxonomy" id="710421"/>
    <lineage>
        <taxon>Bacteria</taxon>
        <taxon>Bacillati</taxon>
        <taxon>Actinomycetota</taxon>
        <taxon>Actinomycetes</taxon>
        <taxon>Mycobacteriales</taxon>
        <taxon>Mycobacteriaceae</taxon>
        <taxon>Mycolicibacterium</taxon>
    </lineage>
</organism>
<dbReference type="InterPro" id="IPR049709">
    <property type="entry name" value="IniB-like_N"/>
</dbReference>
<sequence length="186" mass="19094">MANPLLDFVMSVVHDPDVAARYAADPAQAIADAHLTGVTSADVASLIPVVSDSLPMATSSQSSHSSQPAHTLDHFGAGPAANVWASGAATAAFDAFDDHVPAAGVIDPHIDTHPVVTDIDDHALAGPDLSAAPELVDHGVSLQFDEPVIPDAVSTDHAVPGLVDDWTHTGADTHPADHVPGFDIFD</sequence>
<dbReference type="Proteomes" id="UP000006057">
    <property type="component" value="Chromosome"/>
</dbReference>
<reference evidence="1 2" key="1">
    <citation type="submission" date="2012-06" db="EMBL/GenBank/DDBJ databases">
        <title>Complete sequence of chromosome of Mycobacterium chubuense NBB4.</title>
        <authorList>
            <consortium name="US DOE Joint Genome Institute"/>
            <person name="Lucas S."/>
            <person name="Han J."/>
            <person name="Lapidus A."/>
            <person name="Cheng J.-F."/>
            <person name="Goodwin L."/>
            <person name="Pitluck S."/>
            <person name="Peters L."/>
            <person name="Mikhailova N."/>
            <person name="Teshima H."/>
            <person name="Detter J.C."/>
            <person name="Han C."/>
            <person name="Tapia R."/>
            <person name="Land M."/>
            <person name="Hauser L."/>
            <person name="Kyrpides N."/>
            <person name="Ivanova N."/>
            <person name="Pagani I."/>
            <person name="Mattes T."/>
            <person name="Holmes A."/>
            <person name="Rutledge P."/>
            <person name="Paulsen I."/>
            <person name="Coleman N."/>
            <person name="Woyke T."/>
        </authorList>
    </citation>
    <scope>NUCLEOTIDE SEQUENCE [LARGE SCALE GENOMIC DNA]</scope>
    <source>
        <strain evidence="1 2">NBB4</strain>
    </source>
</reference>
<dbReference type="NCBIfam" id="NF038175">
    <property type="entry name" value="IniB_NTERM"/>
    <property type="match status" value="1"/>
</dbReference>
<evidence type="ECO:0000313" key="1">
    <source>
        <dbReference type="EMBL" id="AFM15219.1"/>
    </source>
</evidence>
<dbReference type="AlphaFoldDB" id="I4BD62"/>
<dbReference type="NCBIfam" id="NF038176">
    <property type="entry name" value="Rv0340_fam"/>
    <property type="match status" value="1"/>
</dbReference>
<accession>I4BD62</accession>
<dbReference type="HOGENOM" id="CLU_1452938_0_0_11"/>
<name>I4BD62_MYCCN</name>
<keyword evidence="2" id="KW-1185">Reference proteome</keyword>
<protein>
    <submittedName>
        <fullName evidence="1">Uncharacterized protein</fullName>
    </submittedName>
</protein>
<dbReference type="RefSeq" id="WP_014813711.1">
    <property type="nucleotide sequence ID" value="NC_018027.1"/>
</dbReference>
<proteinExistence type="predicted"/>
<gene>
    <name evidence="1" type="ordered locus">Mycch_0399</name>
</gene>
<dbReference type="EMBL" id="CP003053">
    <property type="protein sequence ID" value="AFM15219.1"/>
    <property type="molecule type" value="Genomic_DNA"/>
</dbReference>
<dbReference type="OrthoDB" id="4732941at2"/>
<dbReference type="eggNOG" id="ENOG5032SK8">
    <property type="taxonomic scope" value="Bacteria"/>
</dbReference>
<evidence type="ECO:0000313" key="2">
    <source>
        <dbReference type="Proteomes" id="UP000006057"/>
    </source>
</evidence>